<dbReference type="PANTHER" id="PTHR47053">
    <property type="entry name" value="MUREIN DD-ENDOPEPTIDASE MEPH-RELATED"/>
    <property type="match status" value="1"/>
</dbReference>
<accession>A0A7K0FN63</accession>
<dbReference type="InterPro" id="IPR000064">
    <property type="entry name" value="NLP_P60_dom"/>
</dbReference>
<keyword evidence="7" id="KW-1185">Reference proteome</keyword>
<keyword evidence="3" id="KW-0378">Hydrolase</keyword>
<dbReference type="GO" id="GO:0008234">
    <property type="term" value="F:cysteine-type peptidase activity"/>
    <property type="evidence" value="ECO:0007669"/>
    <property type="project" value="UniProtKB-KW"/>
</dbReference>
<dbReference type="RefSeq" id="WP_154286894.1">
    <property type="nucleotide sequence ID" value="NZ_WKJI01000001.1"/>
</dbReference>
<gene>
    <name evidence="6" type="ORF">GJJ64_06685</name>
</gene>
<dbReference type="SUPFAM" id="SSF54001">
    <property type="entry name" value="Cysteine proteinases"/>
    <property type="match status" value="1"/>
</dbReference>
<evidence type="ECO:0000256" key="1">
    <source>
        <dbReference type="ARBA" id="ARBA00007074"/>
    </source>
</evidence>
<evidence type="ECO:0000259" key="5">
    <source>
        <dbReference type="PROSITE" id="PS51935"/>
    </source>
</evidence>
<dbReference type="Proteomes" id="UP000462931">
    <property type="component" value="Unassembled WGS sequence"/>
</dbReference>
<dbReference type="InterPro" id="IPR041382">
    <property type="entry name" value="SH3_16"/>
</dbReference>
<protein>
    <submittedName>
        <fullName evidence="6">SH3 domain-containing protein</fullName>
    </submittedName>
</protein>
<name>A0A7K0FN63_9SPHI</name>
<dbReference type="EMBL" id="WKJI01000001">
    <property type="protein sequence ID" value="MRX46865.1"/>
    <property type="molecule type" value="Genomic_DNA"/>
</dbReference>
<dbReference type="PROSITE" id="PS51935">
    <property type="entry name" value="NLPC_P60"/>
    <property type="match status" value="1"/>
</dbReference>
<evidence type="ECO:0000256" key="4">
    <source>
        <dbReference type="ARBA" id="ARBA00022807"/>
    </source>
</evidence>
<sequence>MNKQFAIAFLSVVPLRANASHSSEMVSQVLFGETMHVLEQEDHWLRVKTSFDDYEGWIDEKQVKFLDNHQFEKLNQHMQFLTLDVNTLALKGAHKEPVYLCAGSLLPFFDDGKCTLDDEYYQIISSNVMMPNADDFAGDVEEIAKRFLNVPYLWGGRTHFGIDCSGFTQTVFKMLGKKIKRDASQQAEQGTLVNFLTEAKAGDLAFFDNEEGRITHVGIMLNNSQIIHASGRVKIDFIDNQGIFSSDLKKYSHKLRIIKRYQN</sequence>
<dbReference type="InterPro" id="IPR051202">
    <property type="entry name" value="Peptidase_C40"/>
</dbReference>
<dbReference type="Gene3D" id="3.90.1720.10">
    <property type="entry name" value="endopeptidase domain like (from Nostoc punctiforme)"/>
    <property type="match status" value="1"/>
</dbReference>
<dbReference type="Pfam" id="PF18348">
    <property type="entry name" value="SH3_16"/>
    <property type="match status" value="1"/>
</dbReference>
<feature type="domain" description="NlpC/P60" evidence="5">
    <location>
        <begin position="133"/>
        <end position="262"/>
    </location>
</feature>
<dbReference type="InterPro" id="IPR038765">
    <property type="entry name" value="Papain-like_cys_pep_sf"/>
</dbReference>
<dbReference type="GO" id="GO:0006508">
    <property type="term" value="P:proteolysis"/>
    <property type="evidence" value="ECO:0007669"/>
    <property type="project" value="UniProtKB-KW"/>
</dbReference>
<dbReference type="AlphaFoldDB" id="A0A7K0FN63"/>
<evidence type="ECO:0000313" key="6">
    <source>
        <dbReference type="EMBL" id="MRX46865.1"/>
    </source>
</evidence>
<dbReference type="Pfam" id="PF00877">
    <property type="entry name" value="NLPC_P60"/>
    <property type="match status" value="1"/>
</dbReference>
<comment type="similarity">
    <text evidence="1">Belongs to the peptidase C40 family.</text>
</comment>
<evidence type="ECO:0000313" key="7">
    <source>
        <dbReference type="Proteomes" id="UP000462931"/>
    </source>
</evidence>
<organism evidence="6 7">
    <name type="scientific">Pedobacter puniceum</name>
    <dbReference type="NCBI Taxonomy" id="2666136"/>
    <lineage>
        <taxon>Bacteria</taxon>
        <taxon>Pseudomonadati</taxon>
        <taxon>Bacteroidota</taxon>
        <taxon>Sphingobacteriia</taxon>
        <taxon>Sphingobacteriales</taxon>
        <taxon>Sphingobacteriaceae</taxon>
        <taxon>Pedobacter</taxon>
    </lineage>
</organism>
<dbReference type="PANTHER" id="PTHR47053:SF1">
    <property type="entry name" value="MUREIN DD-ENDOPEPTIDASE MEPH-RELATED"/>
    <property type="match status" value="1"/>
</dbReference>
<reference evidence="6 7" key="1">
    <citation type="submission" date="2019-11" db="EMBL/GenBank/DDBJ databases">
        <authorList>
            <person name="Cheng Q."/>
            <person name="Yang Z."/>
        </authorList>
    </citation>
    <scope>NUCLEOTIDE SEQUENCE [LARGE SCALE GENOMIC DNA]</scope>
    <source>
        <strain evidence="6 7">HX-22-1</strain>
    </source>
</reference>
<keyword evidence="4" id="KW-0788">Thiol protease</keyword>
<evidence type="ECO:0000256" key="3">
    <source>
        <dbReference type="ARBA" id="ARBA00022801"/>
    </source>
</evidence>
<proteinExistence type="inferred from homology"/>
<comment type="caution">
    <text evidence="6">The sequence shown here is derived from an EMBL/GenBank/DDBJ whole genome shotgun (WGS) entry which is preliminary data.</text>
</comment>
<evidence type="ECO:0000256" key="2">
    <source>
        <dbReference type="ARBA" id="ARBA00022670"/>
    </source>
</evidence>
<dbReference type="Gene3D" id="2.30.30.40">
    <property type="entry name" value="SH3 Domains"/>
    <property type="match status" value="1"/>
</dbReference>
<keyword evidence="2" id="KW-0645">Protease</keyword>